<comment type="caution">
    <text evidence="1">The sequence shown here is derived from an EMBL/GenBank/DDBJ whole genome shotgun (WGS) entry which is preliminary data.</text>
</comment>
<keyword evidence="2" id="KW-1185">Reference proteome</keyword>
<dbReference type="Proteomes" id="UP000828941">
    <property type="component" value="Chromosome 1"/>
</dbReference>
<reference evidence="1 2" key="1">
    <citation type="journal article" date="2022" name="DNA Res.">
        <title>Chromosomal-level genome assembly of the orchid tree Bauhinia variegata (Leguminosae; Cercidoideae) supports the allotetraploid origin hypothesis of Bauhinia.</title>
        <authorList>
            <person name="Zhong Y."/>
            <person name="Chen Y."/>
            <person name="Zheng D."/>
            <person name="Pang J."/>
            <person name="Liu Y."/>
            <person name="Luo S."/>
            <person name="Meng S."/>
            <person name="Qian L."/>
            <person name="Wei D."/>
            <person name="Dai S."/>
            <person name="Zhou R."/>
        </authorList>
    </citation>
    <scope>NUCLEOTIDE SEQUENCE [LARGE SCALE GENOMIC DNA]</scope>
    <source>
        <strain evidence="1">BV-YZ2020</strain>
    </source>
</reference>
<evidence type="ECO:0000313" key="2">
    <source>
        <dbReference type="Proteomes" id="UP000828941"/>
    </source>
</evidence>
<evidence type="ECO:0000313" key="1">
    <source>
        <dbReference type="EMBL" id="KAI4357397.1"/>
    </source>
</evidence>
<accession>A0ACB9Q982</accession>
<gene>
    <name evidence="1" type="ORF">L6164_001347</name>
</gene>
<name>A0ACB9Q982_BAUVA</name>
<sequence>MLMGFSCGEDFDKESGTVLIDDNRAMQQNNVIEVQHHHQHGDDNDADFWPVEHPVEPRDEDRPVKCPMPESSVINDGAMHEKKFSESLRKRVEVPAKMANCNRERTAAMDPEPPARAVRKRHHTLTNGDFVITPVMRMPSLPPLPTQNVTIFQMLQEIDKFES</sequence>
<dbReference type="EMBL" id="CM039426">
    <property type="protein sequence ID" value="KAI4357397.1"/>
    <property type="molecule type" value="Genomic_DNA"/>
</dbReference>
<protein>
    <submittedName>
        <fullName evidence="1">Uncharacterized protein</fullName>
    </submittedName>
</protein>
<proteinExistence type="predicted"/>
<organism evidence="1 2">
    <name type="scientific">Bauhinia variegata</name>
    <name type="common">Purple orchid tree</name>
    <name type="synonym">Phanera variegata</name>
    <dbReference type="NCBI Taxonomy" id="167791"/>
    <lineage>
        <taxon>Eukaryota</taxon>
        <taxon>Viridiplantae</taxon>
        <taxon>Streptophyta</taxon>
        <taxon>Embryophyta</taxon>
        <taxon>Tracheophyta</taxon>
        <taxon>Spermatophyta</taxon>
        <taxon>Magnoliopsida</taxon>
        <taxon>eudicotyledons</taxon>
        <taxon>Gunneridae</taxon>
        <taxon>Pentapetalae</taxon>
        <taxon>rosids</taxon>
        <taxon>fabids</taxon>
        <taxon>Fabales</taxon>
        <taxon>Fabaceae</taxon>
        <taxon>Cercidoideae</taxon>
        <taxon>Cercideae</taxon>
        <taxon>Bauhiniinae</taxon>
        <taxon>Bauhinia</taxon>
    </lineage>
</organism>